<feature type="compositionally biased region" description="Basic and acidic residues" evidence="7">
    <location>
        <begin position="133"/>
        <end position="143"/>
    </location>
</feature>
<dbReference type="InterPro" id="IPR050164">
    <property type="entry name" value="Peptidase_C19"/>
</dbReference>
<feature type="compositionally biased region" description="Low complexity" evidence="7">
    <location>
        <begin position="325"/>
        <end position="347"/>
    </location>
</feature>
<dbReference type="GO" id="GO:0004843">
    <property type="term" value="F:cysteine-type deubiquitinase activity"/>
    <property type="evidence" value="ECO:0007669"/>
    <property type="project" value="UniProtKB-EC"/>
</dbReference>
<evidence type="ECO:0000259" key="8">
    <source>
        <dbReference type="PROSITE" id="PS50235"/>
    </source>
</evidence>
<feature type="compositionally biased region" description="Polar residues" evidence="7">
    <location>
        <begin position="349"/>
        <end position="366"/>
    </location>
</feature>
<feature type="region of interest" description="Disordered" evidence="7">
    <location>
        <begin position="1"/>
        <end position="410"/>
    </location>
</feature>
<keyword evidence="3" id="KW-0645">Protease</keyword>
<dbReference type="EC" id="3.4.19.12" evidence="2"/>
<evidence type="ECO:0000256" key="3">
    <source>
        <dbReference type="ARBA" id="ARBA00022670"/>
    </source>
</evidence>
<feature type="compositionally biased region" description="Gly residues" evidence="7">
    <location>
        <begin position="100"/>
        <end position="109"/>
    </location>
</feature>
<dbReference type="VEuPathDB" id="CryptoDB:Cvel_27383"/>
<dbReference type="Gene3D" id="3.90.70.10">
    <property type="entry name" value="Cysteine proteinases"/>
    <property type="match status" value="1"/>
</dbReference>
<dbReference type="InterPro" id="IPR028889">
    <property type="entry name" value="USP"/>
</dbReference>
<feature type="compositionally biased region" description="Basic and acidic residues" evidence="7">
    <location>
        <begin position="218"/>
        <end position="230"/>
    </location>
</feature>
<dbReference type="AlphaFoldDB" id="A0A0G4HGM2"/>
<keyword evidence="5" id="KW-0378">Hydrolase</keyword>
<dbReference type="InterPro" id="IPR018200">
    <property type="entry name" value="USP_CS"/>
</dbReference>
<evidence type="ECO:0000256" key="5">
    <source>
        <dbReference type="ARBA" id="ARBA00022801"/>
    </source>
</evidence>
<dbReference type="Pfam" id="PF00443">
    <property type="entry name" value="UCH"/>
    <property type="match status" value="1"/>
</dbReference>
<gene>
    <name evidence="9" type="ORF">Cvel_27383</name>
</gene>
<feature type="compositionally biased region" description="Basic and acidic residues" evidence="7">
    <location>
        <begin position="86"/>
        <end position="99"/>
    </location>
</feature>
<dbReference type="PANTHER" id="PTHR24006:SF687">
    <property type="entry name" value="UBIQUITIN CARBOXYL-TERMINAL HYDROLASE 10"/>
    <property type="match status" value="1"/>
</dbReference>
<dbReference type="InterPro" id="IPR001394">
    <property type="entry name" value="Peptidase_C19_UCH"/>
</dbReference>
<feature type="compositionally biased region" description="Low complexity" evidence="7">
    <location>
        <begin position="367"/>
        <end position="390"/>
    </location>
</feature>
<dbReference type="GO" id="GO:0016579">
    <property type="term" value="P:protein deubiquitination"/>
    <property type="evidence" value="ECO:0007669"/>
    <property type="project" value="InterPro"/>
</dbReference>
<dbReference type="InterPro" id="IPR038765">
    <property type="entry name" value="Papain-like_cys_pep_sf"/>
</dbReference>
<feature type="compositionally biased region" description="Polar residues" evidence="7">
    <location>
        <begin position="188"/>
        <end position="204"/>
    </location>
</feature>
<feature type="compositionally biased region" description="Low complexity" evidence="7">
    <location>
        <begin position="270"/>
        <end position="282"/>
    </location>
</feature>
<dbReference type="CDD" id="cd02257">
    <property type="entry name" value="Peptidase_C19"/>
    <property type="match status" value="1"/>
</dbReference>
<feature type="compositionally biased region" description="Polar residues" evidence="7">
    <location>
        <begin position="242"/>
        <end position="256"/>
    </location>
</feature>
<dbReference type="GO" id="GO:0006508">
    <property type="term" value="P:proteolysis"/>
    <property type="evidence" value="ECO:0007669"/>
    <property type="project" value="UniProtKB-KW"/>
</dbReference>
<protein>
    <recommendedName>
        <fullName evidence="2">ubiquitinyl hydrolase 1</fullName>
        <ecNumber evidence="2">3.4.19.12</ecNumber>
    </recommendedName>
</protein>
<feature type="compositionally biased region" description="Basic residues" evidence="7">
    <location>
        <begin position="159"/>
        <end position="175"/>
    </location>
</feature>
<name>A0A0G4HGM2_9ALVE</name>
<dbReference type="EMBL" id="CDMZ01002639">
    <property type="protein sequence ID" value="CEM43238.1"/>
    <property type="molecule type" value="Genomic_DNA"/>
</dbReference>
<keyword evidence="6" id="KW-0788">Thiol protease</keyword>
<dbReference type="SUPFAM" id="SSF54001">
    <property type="entry name" value="Cysteine proteinases"/>
    <property type="match status" value="1"/>
</dbReference>
<feature type="compositionally biased region" description="Basic and acidic residues" evidence="7">
    <location>
        <begin position="260"/>
        <end position="269"/>
    </location>
</feature>
<dbReference type="PANTHER" id="PTHR24006">
    <property type="entry name" value="UBIQUITIN CARBOXYL-TERMINAL HYDROLASE"/>
    <property type="match status" value="1"/>
</dbReference>
<comment type="catalytic activity">
    <reaction evidence="1">
        <text>Thiol-dependent hydrolysis of ester, thioester, amide, peptide and isopeptide bonds formed by the C-terminal Gly of ubiquitin (a 76-residue protein attached to proteins as an intracellular targeting signal).</text>
        <dbReference type="EC" id="3.4.19.12"/>
    </reaction>
</comment>
<organism evidence="9">
    <name type="scientific">Chromera velia CCMP2878</name>
    <dbReference type="NCBI Taxonomy" id="1169474"/>
    <lineage>
        <taxon>Eukaryota</taxon>
        <taxon>Sar</taxon>
        <taxon>Alveolata</taxon>
        <taxon>Colpodellida</taxon>
        <taxon>Chromeraceae</taxon>
        <taxon>Chromera</taxon>
    </lineage>
</organism>
<feature type="compositionally biased region" description="Polar residues" evidence="7">
    <location>
        <begin position="308"/>
        <end position="321"/>
    </location>
</feature>
<sequence>MSGNDGLTGMVLLDEDDSMDSAPPFKMDAHTMGGGPPRGAPPQGSRGLLPEQPPSISQYDHRAPPLPPSDESAHRFEASMAAQGDTPHRGHISDLDHYDGGGLGGGRGDGGGDGHEHLHHTAAPTHSSAPWHNSDRDREKDAHAPQLNGQPPVPEWSHQQHHHQGGHGQRPHHQNQFRQGQGGPRAHASQNPTHHPQGNMTIQQIHGGASSPPGVGPRDPKEKMRGDRDGPPAAFHPHPHGNTAQPQWTSQQHSKQGGQMRRDGRDRTDGPPSQSPQMSPMDPDYPHQSLHPNQGSRRRSPVSHRNSDLSTSASVSGAQPSSPLPQGSHGPPGAAPPHQQGRGAAPPTTKKSGSSTVPSQSPLPTTNGVVHGQHGGNQQQQRPVGTSPTAAGGGDTGGKGKGRPPKYDGERERLAVPFVNPERPKSVSILDALLAMAVHEKLARHDKLMNPGENSTVDGEEKVKLDWNNKLLKERHRELSEYAKRLNTPVGNLWPDACFILNTTFARYAQRGVRNVTSVHCYINAVLQALLACSPLMKLLSHNACGSKVRPIFRSLTQFSSNFFGGYKDPTNKGINPRQIHQIVDPEMDLDPMYSLWNKHCERFGQQDAGEFLIWLLEHLQEECSWAIGKKGDKGGQGAQGGGDFDVVGKSGKKLEVREHASEKDSPISRIFGSVIRRHLYNEKNSGMYQSNDEWFNVIHLMVSDEKISTLEDSLDKFFEPEQVEVGQGKDAKTKWAKYEIKRPPMILVLNLKRVFWDTKHKRSGKVQRFIKYPPTLTLKDTWMDQNSKVAAASPPQYHLFAVVGHHGHEADEGHFNAYVRFVLNNKDPESKGGVEWISYDDTKVRRMEGGEWLRAHGAYLLFYVIPRARTDIRPGRDGEISWEEPSLGR</sequence>
<evidence type="ECO:0000256" key="2">
    <source>
        <dbReference type="ARBA" id="ARBA00012759"/>
    </source>
</evidence>
<keyword evidence="4" id="KW-0833">Ubl conjugation pathway</keyword>
<feature type="domain" description="USP" evidence="8">
    <location>
        <begin position="511"/>
        <end position="867"/>
    </location>
</feature>
<proteinExistence type="predicted"/>
<dbReference type="PROSITE" id="PS50235">
    <property type="entry name" value="USP_3"/>
    <property type="match status" value="1"/>
</dbReference>
<evidence type="ECO:0000256" key="7">
    <source>
        <dbReference type="SAM" id="MobiDB-lite"/>
    </source>
</evidence>
<accession>A0A0G4HGM2</accession>
<reference evidence="9" key="1">
    <citation type="submission" date="2014-11" db="EMBL/GenBank/DDBJ databases">
        <authorList>
            <person name="Otto D Thomas"/>
            <person name="Naeem Raeece"/>
        </authorList>
    </citation>
    <scope>NUCLEOTIDE SEQUENCE</scope>
</reference>
<evidence type="ECO:0000256" key="6">
    <source>
        <dbReference type="ARBA" id="ARBA00022807"/>
    </source>
</evidence>
<dbReference type="PROSITE" id="PS00973">
    <property type="entry name" value="USP_2"/>
    <property type="match status" value="1"/>
</dbReference>
<evidence type="ECO:0000313" key="9">
    <source>
        <dbReference type="EMBL" id="CEM43238.1"/>
    </source>
</evidence>
<evidence type="ECO:0000256" key="1">
    <source>
        <dbReference type="ARBA" id="ARBA00000707"/>
    </source>
</evidence>
<dbReference type="GO" id="GO:0005634">
    <property type="term" value="C:nucleus"/>
    <property type="evidence" value="ECO:0007669"/>
    <property type="project" value="TreeGrafter"/>
</dbReference>
<dbReference type="GO" id="GO:0005829">
    <property type="term" value="C:cytosol"/>
    <property type="evidence" value="ECO:0007669"/>
    <property type="project" value="TreeGrafter"/>
</dbReference>
<evidence type="ECO:0000256" key="4">
    <source>
        <dbReference type="ARBA" id="ARBA00022786"/>
    </source>
</evidence>